<feature type="disulfide bond" evidence="3">
    <location>
        <begin position="85"/>
        <end position="102"/>
    </location>
</feature>
<comment type="caution">
    <text evidence="3">Lacks conserved residue(s) required for the propagation of feature annotation.</text>
</comment>
<dbReference type="OrthoDB" id="6374593at2759"/>
<evidence type="ECO:0000256" key="2">
    <source>
        <dbReference type="ARBA" id="ARBA00023157"/>
    </source>
</evidence>
<dbReference type="Proteomes" id="UP000440578">
    <property type="component" value="Unassembled WGS sequence"/>
</dbReference>
<dbReference type="InterPro" id="IPR013098">
    <property type="entry name" value="Ig_I-set"/>
</dbReference>
<dbReference type="PROSITE" id="PS50026">
    <property type="entry name" value="EGF_3"/>
    <property type="match status" value="1"/>
</dbReference>
<evidence type="ECO:0000313" key="6">
    <source>
        <dbReference type="EMBL" id="KAF0305991.1"/>
    </source>
</evidence>
<proteinExistence type="predicted"/>
<dbReference type="CDD" id="cd00054">
    <property type="entry name" value="EGF_CA"/>
    <property type="match status" value="1"/>
</dbReference>
<keyword evidence="1 3" id="KW-0245">EGF-like domain</keyword>
<dbReference type="SUPFAM" id="SSF48726">
    <property type="entry name" value="Immunoglobulin"/>
    <property type="match status" value="1"/>
</dbReference>
<dbReference type="InterPro" id="IPR000742">
    <property type="entry name" value="EGF"/>
</dbReference>
<evidence type="ECO:0000313" key="7">
    <source>
        <dbReference type="Proteomes" id="UP000440578"/>
    </source>
</evidence>
<accession>A0A6A4WV76</accession>
<feature type="domain" description="EGF-like" evidence="5">
    <location>
        <begin position="75"/>
        <end position="114"/>
    </location>
</feature>
<dbReference type="PROSITE" id="PS00022">
    <property type="entry name" value="EGF_1"/>
    <property type="match status" value="1"/>
</dbReference>
<dbReference type="PROSITE" id="PS01186">
    <property type="entry name" value="EGF_2"/>
    <property type="match status" value="1"/>
</dbReference>
<protein>
    <submittedName>
        <fullName evidence="6">Protein vein</fullName>
    </submittedName>
</protein>
<dbReference type="SUPFAM" id="SSF57196">
    <property type="entry name" value="EGF/Laminin"/>
    <property type="match status" value="1"/>
</dbReference>
<evidence type="ECO:0000256" key="3">
    <source>
        <dbReference type="PROSITE-ProRule" id="PRU00076"/>
    </source>
</evidence>
<comment type="caution">
    <text evidence="6">The sequence shown here is derived from an EMBL/GenBank/DDBJ whole genome shotgun (WGS) entry which is preliminary data.</text>
</comment>
<dbReference type="FunFam" id="2.10.25.10:FF:000118">
    <property type="entry name" value="protein delta homolog 2"/>
    <property type="match status" value="1"/>
</dbReference>
<sequence>MIVSVGGKKRRIQSLLIIRRVLPGDAGSYQCRAKNRAGESSKRARVAVFQRRVRPPPTPKPTGPDKPKPPDSWRAAEACDIPSYCLNGGSCTLYRSVMEYVCQCAEGFKGKRCERKTVYAIKRPGCHSVKIQRKQKKMAPVRVTTRLLTSLMTFLVVTSLLPSTLSYKDTSICRFSCCTAVPNCDEAERIDCICPGLDEMALTPDSIPASTTDLSISKLSNLTIGGDSFHRLNSLINFTRRSTPASEISI</sequence>
<dbReference type="Pfam" id="PF07679">
    <property type="entry name" value="I-set"/>
    <property type="match status" value="1"/>
</dbReference>
<dbReference type="Gene3D" id="2.10.25.10">
    <property type="entry name" value="Laminin"/>
    <property type="match status" value="1"/>
</dbReference>
<keyword evidence="2 3" id="KW-1015">Disulfide bond</keyword>
<feature type="region of interest" description="Disordered" evidence="4">
    <location>
        <begin position="33"/>
        <end position="73"/>
    </location>
</feature>
<evidence type="ECO:0000256" key="1">
    <source>
        <dbReference type="ARBA" id="ARBA00022536"/>
    </source>
</evidence>
<dbReference type="Gene3D" id="2.60.40.10">
    <property type="entry name" value="Immunoglobulins"/>
    <property type="match status" value="1"/>
</dbReference>
<name>A0A6A4WV76_AMPAM</name>
<evidence type="ECO:0000256" key="4">
    <source>
        <dbReference type="SAM" id="MobiDB-lite"/>
    </source>
</evidence>
<keyword evidence="7" id="KW-1185">Reference proteome</keyword>
<feature type="disulfide bond" evidence="3">
    <location>
        <begin position="104"/>
        <end position="113"/>
    </location>
</feature>
<dbReference type="EMBL" id="VIIS01000703">
    <property type="protein sequence ID" value="KAF0305991.1"/>
    <property type="molecule type" value="Genomic_DNA"/>
</dbReference>
<dbReference type="Pfam" id="PF00008">
    <property type="entry name" value="EGF"/>
    <property type="match status" value="1"/>
</dbReference>
<dbReference type="InterPro" id="IPR036179">
    <property type="entry name" value="Ig-like_dom_sf"/>
</dbReference>
<gene>
    <name evidence="6" type="primary">vn</name>
    <name evidence="6" type="ORF">FJT64_002484</name>
</gene>
<evidence type="ECO:0000259" key="5">
    <source>
        <dbReference type="PROSITE" id="PS50026"/>
    </source>
</evidence>
<dbReference type="InterPro" id="IPR013783">
    <property type="entry name" value="Ig-like_fold"/>
</dbReference>
<dbReference type="SMART" id="SM00181">
    <property type="entry name" value="EGF"/>
    <property type="match status" value="1"/>
</dbReference>
<dbReference type="AlphaFoldDB" id="A0A6A4WV76"/>
<organism evidence="6 7">
    <name type="scientific">Amphibalanus amphitrite</name>
    <name type="common">Striped barnacle</name>
    <name type="synonym">Balanus amphitrite</name>
    <dbReference type="NCBI Taxonomy" id="1232801"/>
    <lineage>
        <taxon>Eukaryota</taxon>
        <taxon>Metazoa</taxon>
        <taxon>Ecdysozoa</taxon>
        <taxon>Arthropoda</taxon>
        <taxon>Crustacea</taxon>
        <taxon>Multicrustacea</taxon>
        <taxon>Cirripedia</taxon>
        <taxon>Thoracica</taxon>
        <taxon>Thoracicalcarea</taxon>
        <taxon>Balanomorpha</taxon>
        <taxon>Balanoidea</taxon>
        <taxon>Balanidae</taxon>
        <taxon>Amphibalaninae</taxon>
        <taxon>Amphibalanus</taxon>
    </lineage>
</organism>
<reference evidence="6 7" key="1">
    <citation type="submission" date="2019-07" db="EMBL/GenBank/DDBJ databases">
        <title>Draft genome assembly of a fouling barnacle, Amphibalanus amphitrite (Darwin, 1854): The first reference genome for Thecostraca.</title>
        <authorList>
            <person name="Kim W."/>
        </authorList>
    </citation>
    <scope>NUCLEOTIDE SEQUENCE [LARGE SCALE GENOMIC DNA]</scope>
    <source>
        <strain evidence="6">SNU_AA5</strain>
        <tissue evidence="6">Soma without cirri and trophi</tissue>
    </source>
</reference>